<protein>
    <submittedName>
        <fullName evidence="16">Somatostatin receptor type 5-like</fullName>
    </submittedName>
</protein>
<evidence type="ECO:0000256" key="8">
    <source>
        <dbReference type="ARBA" id="ARBA00023170"/>
    </source>
</evidence>
<dbReference type="InterPro" id="IPR017452">
    <property type="entry name" value="GPCR_Rhodpsn_7TM"/>
</dbReference>
<evidence type="ECO:0000256" key="11">
    <source>
        <dbReference type="RuleBase" id="RU000688"/>
    </source>
</evidence>
<evidence type="ECO:0000256" key="7">
    <source>
        <dbReference type="ARBA" id="ARBA00023157"/>
    </source>
</evidence>
<keyword evidence="5 11" id="KW-0297">G-protein coupled receptor</keyword>
<evidence type="ECO:0000256" key="4">
    <source>
        <dbReference type="ARBA" id="ARBA00022989"/>
    </source>
</evidence>
<keyword evidence="15" id="KW-1185">Reference proteome</keyword>
<evidence type="ECO:0000256" key="1">
    <source>
        <dbReference type="ARBA" id="ARBA00004651"/>
    </source>
</evidence>
<dbReference type="PRINTS" id="PR00246">
    <property type="entry name" value="SOMATOSTATNR"/>
</dbReference>
<evidence type="ECO:0000256" key="12">
    <source>
        <dbReference type="SAM" id="MobiDB-lite"/>
    </source>
</evidence>
<dbReference type="Proteomes" id="UP001318040">
    <property type="component" value="Chromosome 43"/>
</dbReference>
<keyword evidence="4 13" id="KW-1133">Transmembrane helix</keyword>
<dbReference type="PROSITE" id="PS50262">
    <property type="entry name" value="G_PROTEIN_RECEP_F1_2"/>
    <property type="match status" value="1"/>
</dbReference>
<feature type="compositionally biased region" description="Basic and acidic residues" evidence="12">
    <location>
        <begin position="353"/>
        <end position="368"/>
    </location>
</feature>
<dbReference type="InterPro" id="IPR001184">
    <property type="entry name" value="Somatstn_rcpt_5"/>
</dbReference>
<feature type="transmembrane region" description="Helical" evidence="13">
    <location>
        <begin position="177"/>
        <end position="198"/>
    </location>
</feature>
<evidence type="ECO:0000256" key="13">
    <source>
        <dbReference type="SAM" id="Phobius"/>
    </source>
</evidence>
<dbReference type="PRINTS" id="PR00591">
    <property type="entry name" value="SOMATOSTTN5R"/>
</dbReference>
<dbReference type="PRINTS" id="PR00237">
    <property type="entry name" value="GPCRRHODOPSN"/>
</dbReference>
<feature type="domain" description="G-protein coupled receptors family 1 profile" evidence="14">
    <location>
        <begin position="73"/>
        <end position="322"/>
    </location>
</feature>
<dbReference type="PROSITE" id="PS00237">
    <property type="entry name" value="G_PROTEIN_RECEP_F1_1"/>
    <property type="match status" value="1"/>
</dbReference>
<feature type="transmembrane region" description="Helical" evidence="13">
    <location>
        <begin position="94"/>
        <end position="117"/>
    </location>
</feature>
<feature type="transmembrane region" description="Helical" evidence="13">
    <location>
        <begin position="218"/>
        <end position="243"/>
    </location>
</feature>
<dbReference type="GO" id="GO:0005886">
    <property type="term" value="C:plasma membrane"/>
    <property type="evidence" value="ECO:0007669"/>
    <property type="project" value="UniProtKB-SubCell"/>
</dbReference>
<dbReference type="PANTHER" id="PTHR24229">
    <property type="entry name" value="NEUROPEPTIDES RECEPTOR"/>
    <property type="match status" value="1"/>
</dbReference>
<evidence type="ECO:0000313" key="16">
    <source>
        <dbReference type="RefSeq" id="XP_032826088.1"/>
    </source>
</evidence>
<dbReference type="KEGG" id="pmrn:116951513"/>
<comment type="subcellular location">
    <subcellularLocation>
        <location evidence="1">Cell membrane</location>
        <topology evidence="1">Multi-pass membrane protein</topology>
    </subcellularLocation>
</comment>
<evidence type="ECO:0000256" key="3">
    <source>
        <dbReference type="ARBA" id="ARBA00022692"/>
    </source>
</evidence>
<organism evidence="15 16">
    <name type="scientific">Petromyzon marinus</name>
    <name type="common">Sea lamprey</name>
    <dbReference type="NCBI Taxonomy" id="7757"/>
    <lineage>
        <taxon>Eukaryota</taxon>
        <taxon>Metazoa</taxon>
        <taxon>Chordata</taxon>
        <taxon>Craniata</taxon>
        <taxon>Vertebrata</taxon>
        <taxon>Cyclostomata</taxon>
        <taxon>Hyperoartia</taxon>
        <taxon>Petromyzontiformes</taxon>
        <taxon>Petromyzontidae</taxon>
        <taxon>Petromyzon</taxon>
    </lineage>
</organism>
<dbReference type="Pfam" id="PF00001">
    <property type="entry name" value="7tm_1"/>
    <property type="match status" value="1"/>
</dbReference>
<keyword evidence="2" id="KW-1003">Cell membrane</keyword>
<feature type="transmembrane region" description="Helical" evidence="13">
    <location>
        <begin position="61"/>
        <end position="82"/>
    </location>
</feature>
<sequence>MERIGPSCPANVTGYPTASPSSSSSSCRSSPNVSGNDTEAGQEDASSSSSFSSASAVVLPLVYFAVCAVGLTGNTLVVYVVLRYAKMKTVTNVYILNLAVADELFMFGLPFLAIQNALSYWPFGSLACRIVMALDGVNQFTGIFCLTAMSVDRYVAVVHPARASRWRRPIVAKTVNAAVWGLSILVALPLVVFSYTSHAGDTCNVNWPEPAATWSTAFIVYTTALGFFGPLTVICLCYLLIVVRVKSSGARVGAAKRRASERRVTLMVVVVVAVFVFCWLPFYALNIANLVVALPEEPALVKIYSTVVVLSYANSCANPILYAFLSDNFKKSFQQALRLRKGTTRMARAAEGQSERRSATTVRFEEGRPVAQGERNGGGGGGGTEAAV</sequence>
<dbReference type="PANTHER" id="PTHR24229:SF112">
    <property type="entry name" value="CHEMOKINE-LIKE RECEPTOR 1"/>
    <property type="match status" value="1"/>
</dbReference>
<gene>
    <name evidence="16" type="primary">LOC116951513</name>
</gene>
<feature type="transmembrane region" description="Helical" evidence="13">
    <location>
        <begin position="264"/>
        <end position="283"/>
    </location>
</feature>
<proteinExistence type="inferred from homology"/>
<keyword evidence="7" id="KW-1015">Disulfide bond</keyword>
<dbReference type="GO" id="GO:0004994">
    <property type="term" value="F:somatostatin receptor activity"/>
    <property type="evidence" value="ECO:0007669"/>
    <property type="project" value="InterPro"/>
</dbReference>
<feature type="region of interest" description="Disordered" evidence="12">
    <location>
        <begin position="347"/>
        <end position="388"/>
    </location>
</feature>
<dbReference type="FunFam" id="1.20.1070.10:FF:000039">
    <property type="entry name" value="somatostatin receptor type 2"/>
    <property type="match status" value="1"/>
</dbReference>
<reference evidence="16" key="1">
    <citation type="submission" date="2025-08" db="UniProtKB">
        <authorList>
            <consortium name="RefSeq"/>
        </authorList>
    </citation>
    <scope>IDENTIFICATION</scope>
    <source>
        <tissue evidence="16">Sperm</tissue>
    </source>
</reference>
<keyword evidence="8 11" id="KW-0675">Receptor</keyword>
<keyword evidence="3 11" id="KW-0812">Transmembrane</keyword>
<evidence type="ECO:0000256" key="2">
    <source>
        <dbReference type="ARBA" id="ARBA00022475"/>
    </source>
</evidence>
<dbReference type="GO" id="GO:0043005">
    <property type="term" value="C:neuron projection"/>
    <property type="evidence" value="ECO:0007669"/>
    <property type="project" value="TreeGrafter"/>
</dbReference>
<keyword evidence="6 13" id="KW-0472">Membrane</keyword>
<dbReference type="SUPFAM" id="SSF81321">
    <property type="entry name" value="Family A G protein-coupled receptor-like"/>
    <property type="match status" value="1"/>
</dbReference>
<dbReference type="RefSeq" id="XP_032826088.1">
    <property type="nucleotide sequence ID" value="XM_032970197.1"/>
</dbReference>
<keyword evidence="9" id="KW-0325">Glycoprotein</keyword>
<feature type="compositionally biased region" description="Gly residues" evidence="12">
    <location>
        <begin position="375"/>
        <end position="388"/>
    </location>
</feature>
<evidence type="ECO:0000256" key="5">
    <source>
        <dbReference type="ARBA" id="ARBA00023040"/>
    </source>
</evidence>
<evidence type="ECO:0000256" key="10">
    <source>
        <dbReference type="ARBA" id="ARBA00023224"/>
    </source>
</evidence>
<evidence type="ECO:0000256" key="6">
    <source>
        <dbReference type="ARBA" id="ARBA00023136"/>
    </source>
</evidence>
<dbReference type="PROSITE" id="PS51257">
    <property type="entry name" value="PROKAR_LIPOPROTEIN"/>
    <property type="match status" value="1"/>
</dbReference>
<evidence type="ECO:0000313" key="15">
    <source>
        <dbReference type="Proteomes" id="UP001318040"/>
    </source>
</evidence>
<dbReference type="SMART" id="SM01381">
    <property type="entry name" value="7TM_GPCR_Srsx"/>
    <property type="match status" value="1"/>
</dbReference>
<dbReference type="InterPro" id="IPR000586">
    <property type="entry name" value="Somatstn_rcpt"/>
</dbReference>
<feature type="region of interest" description="Disordered" evidence="12">
    <location>
        <begin position="1"/>
        <end position="48"/>
    </location>
</feature>
<feature type="compositionally biased region" description="Low complexity" evidence="12">
    <location>
        <begin position="19"/>
        <end position="34"/>
    </location>
</feature>
<dbReference type="GO" id="GO:0042923">
    <property type="term" value="F:neuropeptide binding"/>
    <property type="evidence" value="ECO:0007669"/>
    <property type="project" value="TreeGrafter"/>
</dbReference>
<name>A0AAJ7XAI0_PETMA</name>
<accession>A0AAJ7XAI0</accession>
<evidence type="ECO:0000256" key="9">
    <source>
        <dbReference type="ARBA" id="ARBA00023180"/>
    </source>
</evidence>
<comment type="similarity">
    <text evidence="11">Belongs to the G-protein coupled receptor 1 family.</text>
</comment>
<feature type="transmembrane region" description="Helical" evidence="13">
    <location>
        <begin position="303"/>
        <end position="325"/>
    </location>
</feature>
<dbReference type="Gene3D" id="1.20.1070.10">
    <property type="entry name" value="Rhodopsin 7-helix transmembrane proteins"/>
    <property type="match status" value="1"/>
</dbReference>
<dbReference type="AlphaFoldDB" id="A0AAJ7XAI0"/>
<dbReference type="InterPro" id="IPR000276">
    <property type="entry name" value="GPCR_Rhodpsn"/>
</dbReference>
<feature type="transmembrane region" description="Helical" evidence="13">
    <location>
        <begin position="137"/>
        <end position="156"/>
    </location>
</feature>
<evidence type="ECO:0000259" key="14">
    <source>
        <dbReference type="PROSITE" id="PS50262"/>
    </source>
</evidence>
<keyword evidence="10 11" id="KW-0807">Transducer</keyword>